<dbReference type="Gene3D" id="3.40.50.720">
    <property type="entry name" value="NAD(P)-binding Rossmann-like Domain"/>
    <property type="match status" value="1"/>
</dbReference>
<reference evidence="5" key="1">
    <citation type="submission" date="2020-05" db="EMBL/GenBank/DDBJ databases">
        <title>Mycena genomes resolve the evolution of fungal bioluminescence.</title>
        <authorList>
            <person name="Tsai I.J."/>
        </authorList>
    </citation>
    <scope>NUCLEOTIDE SEQUENCE</scope>
    <source>
        <strain evidence="5">CCC161011</strain>
    </source>
</reference>
<keyword evidence="6" id="KW-1185">Reference proteome</keyword>
<keyword evidence="1" id="KW-0521">NADP</keyword>
<keyword evidence="2" id="KW-0560">Oxidoreductase</keyword>
<feature type="domain" description="Enoyl reductase (ER)" evidence="4">
    <location>
        <begin position="43"/>
        <end position="360"/>
    </location>
</feature>
<dbReference type="AlphaFoldDB" id="A0A8H7CC91"/>
<dbReference type="OrthoDB" id="203908at2759"/>
<feature type="chain" id="PRO_5034308397" evidence="3">
    <location>
        <begin position="36"/>
        <end position="363"/>
    </location>
</feature>
<dbReference type="Pfam" id="PF08240">
    <property type="entry name" value="ADH_N"/>
    <property type="match status" value="1"/>
</dbReference>
<evidence type="ECO:0000256" key="2">
    <source>
        <dbReference type="ARBA" id="ARBA00023002"/>
    </source>
</evidence>
<evidence type="ECO:0000256" key="3">
    <source>
        <dbReference type="SAM" id="SignalP"/>
    </source>
</evidence>
<organism evidence="5 6">
    <name type="scientific">Mycena venus</name>
    <dbReference type="NCBI Taxonomy" id="2733690"/>
    <lineage>
        <taxon>Eukaryota</taxon>
        <taxon>Fungi</taxon>
        <taxon>Dikarya</taxon>
        <taxon>Basidiomycota</taxon>
        <taxon>Agaricomycotina</taxon>
        <taxon>Agaricomycetes</taxon>
        <taxon>Agaricomycetidae</taxon>
        <taxon>Agaricales</taxon>
        <taxon>Marasmiineae</taxon>
        <taxon>Mycenaceae</taxon>
        <taxon>Mycena</taxon>
    </lineage>
</organism>
<dbReference type="InterPro" id="IPR020843">
    <property type="entry name" value="ER"/>
</dbReference>
<dbReference type="PANTHER" id="PTHR48106:SF18">
    <property type="entry name" value="QUINONE OXIDOREDUCTASE PIG3"/>
    <property type="match status" value="1"/>
</dbReference>
<dbReference type="GO" id="GO:0016651">
    <property type="term" value="F:oxidoreductase activity, acting on NAD(P)H"/>
    <property type="evidence" value="ECO:0007669"/>
    <property type="project" value="TreeGrafter"/>
</dbReference>
<dbReference type="GO" id="GO:0070402">
    <property type="term" value="F:NADPH binding"/>
    <property type="evidence" value="ECO:0007669"/>
    <property type="project" value="TreeGrafter"/>
</dbReference>
<protein>
    <submittedName>
        <fullName evidence="5">GroES-like protein</fullName>
    </submittedName>
</protein>
<dbReference type="SMART" id="SM00829">
    <property type="entry name" value="PKS_ER"/>
    <property type="match status" value="1"/>
</dbReference>
<name>A0A8H7CC91_9AGAR</name>
<proteinExistence type="predicted"/>
<dbReference type="Proteomes" id="UP000620124">
    <property type="component" value="Unassembled WGS sequence"/>
</dbReference>
<evidence type="ECO:0000313" key="6">
    <source>
        <dbReference type="Proteomes" id="UP000620124"/>
    </source>
</evidence>
<dbReference type="InterPro" id="IPR011032">
    <property type="entry name" value="GroES-like_sf"/>
</dbReference>
<dbReference type="InterPro" id="IPR036291">
    <property type="entry name" value="NAD(P)-bd_dom_sf"/>
</dbReference>
<feature type="signal peptide" evidence="3">
    <location>
        <begin position="1"/>
        <end position="35"/>
    </location>
</feature>
<dbReference type="EMBL" id="JACAZI010000033">
    <property type="protein sequence ID" value="KAF7330253.1"/>
    <property type="molecule type" value="Genomic_DNA"/>
</dbReference>
<dbReference type="SUPFAM" id="SSF50129">
    <property type="entry name" value="GroES-like"/>
    <property type="match status" value="1"/>
</dbReference>
<dbReference type="InterPro" id="IPR013154">
    <property type="entry name" value="ADH-like_N"/>
</dbReference>
<dbReference type="Gene3D" id="3.90.180.10">
    <property type="entry name" value="Medium-chain alcohol dehydrogenases, catalytic domain"/>
    <property type="match status" value="1"/>
</dbReference>
<dbReference type="SUPFAM" id="SSF51735">
    <property type="entry name" value="NAD(P)-binding Rossmann-fold domains"/>
    <property type="match status" value="1"/>
</dbReference>
<accession>A0A8H7CC91</accession>
<dbReference type="InterPro" id="IPR013149">
    <property type="entry name" value="ADH-like_C"/>
</dbReference>
<evidence type="ECO:0000259" key="4">
    <source>
        <dbReference type="SMART" id="SM00829"/>
    </source>
</evidence>
<dbReference type="Pfam" id="PF00107">
    <property type="entry name" value="ADH_zinc_N"/>
    <property type="match status" value="1"/>
</dbReference>
<evidence type="ECO:0000256" key="1">
    <source>
        <dbReference type="ARBA" id="ARBA00022857"/>
    </source>
</evidence>
<comment type="caution">
    <text evidence="5">The sequence shown here is derived from an EMBL/GenBank/DDBJ whole genome shotgun (WGS) entry which is preliminary data.</text>
</comment>
<evidence type="ECO:0000313" key="5">
    <source>
        <dbReference type="EMBL" id="KAF7330253.1"/>
    </source>
</evidence>
<gene>
    <name evidence="5" type="ORF">MVEN_02462700</name>
</gene>
<keyword evidence="3" id="KW-0732">Signal</keyword>
<sequence>MHNTGLKSVLILLLPSVFLLYKSLTIMSLPRTMRAVVCPSVPISPTQLVYTTTHPTPQPKPGHVLIRIKGFGLNRSELYTRQGQSPGLVFPKILGIECVGVVKDSGGGKWKEGDVVAAIMGGMGRQFDGGYAEYTLVPHSSVSPAIKLPKDMGWETFAAIPETFMTAWGTLHTALDLKSTDSLYIHGGSSSLGLALAGLAKSSLFNVSTVLSTTRSEHKISTVQASGADHVLLDTGSVSAEVKKLTGGVGATKAVEIVGPPVLEDSCAALSPNGVIAIIGSLSGVWKSEFDPMVSLAPSKHLTMFGSGTVDMSAAPLQQIVDAVASGEIPFNVDKVFDISSAGEAQAYMEANSAAGKVVCLVD</sequence>
<dbReference type="PANTHER" id="PTHR48106">
    <property type="entry name" value="QUINONE OXIDOREDUCTASE PIG3-RELATED"/>
    <property type="match status" value="1"/>
</dbReference>